<dbReference type="Pfam" id="PF00158">
    <property type="entry name" value="Sigma54_activat"/>
    <property type="match status" value="1"/>
</dbReference>
<dbReference type="PANTHER" id="PTHR32071">
    <property type="entry name" value="TRANSCRIPTIONAL REGULATORY PROTEIN"/>
    <property type="match status" value="1"/>
</dbReference>
<evidence type="ECO:0000313" key="9">
    <source>
        <dbReference type="Proteomes" id="UP000831785"/>
    </source>
</evidence>
<keyword evidence="6" id="KW-0804">Transcription</keyword>
<reference evidence="8 9" key="1">
    <citation type="submission" date="2022-04" db="EMBL/GenBank/DDBJ databases">
        <title>Hymenobacter sp. isolated from the air.</title>
        <authorList>
            <person name="Won M."/>
            <person name="Lee C.-M."/>
            <person name="Woen H.-Y."/>
            <person name="Kwon S.-W."/>
        </authorList>
    </citation>
    <scope>NUCLEOTIDE SEQUENCE [LARGE SCALE GENOMIC DNA]</scope>
    <source>
        <strain evidence="9">5116 S-27</strain>
    </source>
</reference>
<dbReference type="InterPro" id="IPR058031">
    <property type="entry name" value="AAA_lid_NorR"/>
</dbReference>
<dbReference type="Gene3D" id="1.10.10.60">
    <property type="entry name" value="Homeodomain-like"/>
    <property type="match status" value="1"/>
</dbReference>
<name>A0ABY4FEF4_9BACT</name>
<evidence type="ECO:0000256" key="2">
    <source>
        <dbReference type="ARBA" id="ARBA00022840"/>
    </source>
</evidence>
<dbReference type="Proteomes" id="UP000831785">
    <property type="component" value="Chromosome"/>
</dbReference>
<accession>A0ABY4FEF4</accession>
<keyword evidence="9" id="KW-1185">Reference proteome</keyword>
<evidence type="ECO:0000256" key="1">
    <source>
        <dbReference type="ARBA" id="ARBA00022741"/>
    </source>
</evidence>
<dbReference type="InterPro" id="IPR002197">
    <property type="entry name" value="HTH_Fis"/>
</dbReference>
<dbReference type="SMART" id="SM00065">
    <property type="entry name" value="GAF"/>
    <property type="match status" value="2"/>
</dbReference>
<dbReference type="SMART" id="SM00382">
    <property type="entry name" value="AAA"/>
    <property type="match status" value="1"/>
</dbReference>
<dbReference type="Pfam" id="PF25601">
    <property type="entry name" value="AAA_lid_14"/>
    <property type="match status" value="1"/>
</dbReference>
<keyword evidence="1" id="KW-0547">Nucleotide-binding</keyword>
<dbReference type="InterPro" id="IPR025662">
    <property type="entry name" value="Sigma_54_int_dom_ATP-bd_1"/>
</dbReference>
<feature type="domain" description="Sigma-54 factor interaction" evidence="7">
    <location>
        <begin position="379"/>
        <end position="608"/>
    </location>
</feature>
<dbReference type="PROSITE" id="PS50045">
    <property type="entry name" value="SIGMA54_INTERACT_4"/>
    <property type="match status" value="1"/>
</dbReference>
<evidence type="ECO:0000256" key="5">
    <source>
        <dbReference type="ARBA" id="ARBA00023159"/>
    </source>
</evidence>
<dbReference type="RefSeq" id="WP_244721144.1">
    <property type="nucleotide sequence ID" value="NZ_CP095049.1"/>
</dbReference>
<keyword evidence="5" id="KW-0010">Activator</keyword>
<dbReference type="PANTHER" id="PTHR32071:SF117">
    <property type="entry name" value="PTS-DEPENDENT DIHYDROXYACETONE KINASE OPERON REGULATORY PROTEIN-RELATED"/>
    <property type="match status" value="1"/>
</dbReference>
<dbReference type="InterPro" id="IPR003593">
    <property type="entry name" value="AAA+_ATPase"/>
</dbReference>
<dbReference type="PROSITE" id="PS00675">
    <property type="entry name" value="SIGMA54_INTERACT_1"/>
    <property type="match status" value="1"/>
</dbReference>
<dbReference type="SUPFAM" id="SSF52540">
    <property type="entry name" value="P-loop containing nucleoside triphosphate hydrolases"/>
    <property type="match status" value="1"/>
</dbReference>
<keyword evidence="3" id="KW-0805">Transcription regulation</keyword>
<dbReference type="Pfam" id="PF02954">
    <property type="entry name" value="HTH_8"/>
    <property type="match status" value="1"/>
</dbReference>
<dbReference type="InterPro" id="IPR002078">
    <property type="entry name" value="Sigma_54_int"/>
</dbReference>
<dbReference type="InterPro" id="IPR025944">
    <property type="entry name" value="Sigma_54_int_dom_CS"/>
</dbReference>
<dbReference type="Gene3D" id="3.40.50.300">
    <property type="entry name" value="P-loop containing nucleotide triphosphate hydrolases"/>
    <property type="match status" value="1"/>
</dbReference>
<dbReference type="SUPFAM" id="SSF55781">
    <property type="entry name" value="GAF domain-like"/>
    <property type="match status" value="2"/>
</dbReference>
<dbReference type="InterPro" id="IPR003018">
    <property type="entry name" value="GAF"/>
</dbReference>
<evidence type="ECO:0000256" key="6">
    <source>
        <dbReference type="ARBA" id="ARBA00023163"/>
    </source>
</evidence>
<dbReference type="SUPFAM" id="SSF46689">
    <property type="entry name" value="Homeodomain-like"/>
    <property type="match status" value="1"/>
</dbReference>
<dbReference type="CDD" id="cd00009">
    <property type="entry name" value="AAA"/>
    <property type="match status" value="1"/>
</dbReference>
<dbReference type="Pfam" id="PF01590">
    <property type="entry name" value="GAF"/>
    <property type="match status" value="2"/>
</dbReference>
<sequence>MPNQDESLLLYLNEAIATTRSKEKLFQIVTEKLRLIFPFDMIAVVTFDAAHQFKRLFMRNYLGDAPYAKQMEQASPVAGSPAELFIRDPRVQVIDIRALTPDYPEFMPFLLMQQRGIHYTTFVPLRTGGQLIGLLSMAARRRPEFTPDDLTLLEKIGSLVAVAVSNTMAYEEVARREREKSLQLTVNNALLSRKDRAALFLTVAEEIDRIVAIDYFGVRIRRPATGTQGFVEFSKQPDGAFLLLDESRWEGVPEREQMQAEIIGAFSEPVMFTGPEFELAARRYRMLQYAMEKNGTRSMLGVPLWNKAEHAAALVLAARRPDAFTADDLALVMSLAPQITLAMQNLYAFEQIEALRAQLEREKTYLIDEINTTAKFEDFVGQSAIMQQVQTRISQVAPTDTTVLITGETGTGKELVARALHNLSPRKERALIKLNCAALPAQLIESELFGHEKGAFTGAHDRRIGKFELADGGTIFLDEVGELPLDLQAKLLRVLQEKEFERIGGRRVIHTDVRVIAATNRVLEDEVAAGRFRADLYYRLNVFPIRLPALRERPEDIEPLMRHFLERFTKQMGKPVRGLRERDLRAMQQYGWPGNVRELEHVLEQSVIVSQGPFLEFAGFSAAAAQAGPSLSFLEQNQPLKTLKEQERDHILAALKRTGGRVSGPNGAAAILDINAKTLEARMKKLGIRREHQVAE</sequence>
<dbReference type="Gene3D" id="1.10.8.60">
    <property type="match status" value="1"/>
</dbReference>
<dbReference type="EMBL" id="CP095049">
    <property type="protein sequence ID" value="UOQ54378.1"/>
    <property type="molecule type" value="Genomic_DNA"/>
</dbReference>
<keyword evidence="2" id="KW-0067">ATP-binding</keyword>
<dbReference type="InterPro" id="IPR009057">
    <property type="entry name" value="Homeodomain-like_sf"/>
</dbReference>
<evidence type="ECO:0000256" key="4">
    <source>
        <dbReference type="ARBA" id="ARBA00023125"/>
    </source>
</evidence>
<dbReference type="InterPro" id="IPR027417">
    <property type="entry name" value="P-loop_NTPase"/>
</dbReference>
<evidence type="ECO:0000259" key="7">
    <source>
        <dbReference type="PROSITE" id="PS50045"/>
    </source>
</evidence>
<evidence type="ECO:0000313" key="8">
    <source>
        <dbReference type="EMBL" id="UOQ54378.1"/>
    </source>
</evidence>
<keyword evidence="4" id="KW-0238">DNA-binding</keyword>
<proteinExistence type="predicted"/>
<dbReference type="InterPro" id="IPR025943">
    <property type="entry name" value="Sigma_54_int_dom_ATP-bd_2"/>
</dbReference>
<gene>
    <name evidence="8" type="ORF">MUN80_06360</name>
</gene>
<organism evidence="8 9">
    <name type="scientific">Hymenobacter cellulosivorans</name>
    <dbReference type="NCBI Taxonomy" id="2932249"/>
    <lineage>
        <taxon>Bacteria</taxon>
        <taxon>Pseudomonadati</taxon>
        <taxon>Bacteroidota</taxon>
        <taxon>Cytophagia</taxon>
        <taxon>Cytophagales</taxon>
        <taxon>Hymenobacteraceae</taxon>
        <taxon>Hymenobacter</taxon>
    </lineage>
</organism>
<evidence type="ECO:0000256" key="3">
    <source>
        <dbReference type="ARBA" id="ARBA00023015"/>
    </source>
</evidence>
<dbReference type="Gene3D" id="3.30.450.40">
    <property type="match status" value="2"/>
</dbReference>
<dbReference type="PROSITE" id="PS00688">
    <property type="entry name" value="SIGMA54_INTERACT_3"/>
    <property type="match status" value="1"/>
</dbReference>
<protein>
    <submittedName>
        <fullName evidence="8">Sigma 54-interacting transcriptional regulator</fullName>
    </submittedName>
</protein>
<dbReference type="PROSITE" id="PS00676">
    <property type="entry name" value="SIGMA54_INTERACT_2"/>
    <property type="match status" value="1"/>
</dbReference>
<dbReference type="InterPro" id="IPR029016">
    <property type="entry name" value="GAF-like_dom_sf"/>
</dbReference>